<accession>A0A0C3J1E0</accession>
<proteinExistence type="predicted"/>
<keyword evidence="3" id="KW-1185">Reference proteome</keyword>
<reference evidence="3" key="2">
    <citation type="submission" date="2015-01" db="EMBL/GenBank/DDBJ databases">
        <title>Evolutionary Origins and Diversification of the Mycorrhizal Mutualists.</title>
        <authorList>
            <consortium name="DOE Joint Genome Institute"/>
            <consortium name="Mycorrhizal Genomics Consortium"/>
            <person name="Kohler A."/>
            <person name="Kuo A."/>
            <person name="Nagy L.G."/>
            <person name="Floudas D."/>
            <person name="Copeland A."/>
            <person name="Barry K.W."/>
            <person name="Cichocki N."/>
            <person name="Veneault-Fourrey C."/>
            <person name="LaButti K."/>
            <person name="Lindquist E.A."/>
            <person name="Lipzen A."/>
            <person name="Lundell T."/>
            <person name="Morin E."/>
            <person name="Murat C."/>
            <person name="Riley R."/>
            <person name="Ohm R."/>
            <person name="Sun H."/>
            <person name="Tunlid A."/>
            <person name="Henrissat B."/>
            <person name="Grigoriev I.V."/>
            <person name="Hibbett D.S."/>
            <person name="Martin F."/>
        </authorList>
    </citation>
    <scope>NUCLEOTIDE SEQUENCE [LARGE SCALE GENOMIC DNA]</scope>
    <source>
        <strain evidence="3">Marx 270</strain>
    </source>
</reference>
<protein>
    <submittedName>
        <fullName evidence="2">Uncharacterized protein</fullName>
    </submittedName>
</protein>
<sequence length="68" mass="7396">MNFRLLILLQLACAASLRGQAAEIRLCKVKGEGCPRLHCDVNPSHCRVYTSDSGNDLLRVISTGPTVL</sequence>
<name>A0A0C3J1E0_PISTI</name>
<evidence type="ECO:0000256" key="1">
    <source>
        <dbReference type="SAM" id="SignalP"/>
    </source>
</evidence>
<feature type="chain" id="PRO_5002165996" evidence="1">
    <location>
        <begin position="22"/>
        <end position="68"/>
    </location>
</feature>
<reference evidence="2 3" key="1">
    <citation type="submission" date="2014-04" db="EMBL/GenBank/DDBJ databases">
        <authorList>
            <consortium name="DOE Joint Genome Institute"/>
            <person name="Kuo A."/>
            <person name="Kohler A."/>
            <person name="Costa M.D."/>
            <person name="Nagy L.G."/>
            <person name="Floudas D."/>
            <person name="Copeland A."/>
            <person name="Barry K.W."/>
            <person name="Cichocki N."/>
            <person name="Veneault-Fourrey C."/>
            <person name="LaButti K."/>
            <person name="Lindquist E.A."/>
            <person name="Lipzen A."/>
            <person name="Lundell T."/>
            <person name="Morin E."/>
            <person name="Murat C."/>
            <person name="Sun H."/>
            <person name="Tunlid A."/>
            <person name="Henrissat B."/>
            <person name="Grigoriev I.V."/>
            <person name="Hibbett D.S."/>
            <person name="Martin F."/>
            <person name="Nordberg H.P."/>
            <person name="Cantor M.N."/>
            <person name="Hua S.X."/>
        </authorList>
    </citation>
    <scope>NUCLEOTIDE SEQUENCE [LARGE SCALE GENOMIC DNA]</scope>
    <source>
        <strain evidence="2 3">Marx 270</strain>
    </source>
</reference>
<keyword evidence="1" id="KW-0732">Signal</keyword>
<evidence type="ECO:0000313" key="3">
    <source>
        <dbReference type="Proteomes" id="UP000054217"/>
    </source>
</evidence>
<dbReference type="HOGENOM" id="CLU_2794975_0_0_1"/>
<dbReference type="Proteomes" id="UP000054217">
    <property type="component" value="Unassembled WGS sequence"/>
</dbReference>
<dbReference type="AlphaFoldDB" id="A0A0C3J1E0"/>
<organism evidence="2 3">
    <name type="scientific">Pisolithus tinctorius Marx 270</name>
    <dbReference type="NCBI Taxonomy" id="870435"/>
    <lineage>
        <taxon>Eukaryota</taxon>
        <taxon>Fungi</taxon>
        <taxon>Dikarya</taxon>
        <taxon>Basidiomycota</taxon>
        <taxon>Agaricomycotina</taxon>
        <taxon>Agaricomycetes</taxon>
        <taxon>Agaricomycetidae</taxon>
        <taxon>Boletales</taxon>
        <taxon>Sclerodermatineae</taxon>
        <taxon>Pisolithaceae</taxon>
        <taxon>Pisolithus</taxon>
    </lineage>
</organism>
<dbReference type="EMBL" id="KN831979">
    <property type="protein sequence ID" value="KIO02863.1"/>
    <property type="molecule type" value="Genomic_DNA"/>
</dbReference>
<dbReference type="InParanoid" id="A0A0C3J1E0"/>
<evidence type="ECO:0000313" key="2">
    <source>
        <dbReference type="EMBL" id="KIO02863.1"/>
    </source>
</evidence>
<feature type="signal peptide" evidence="1">
    <location>
        <begin position="1"/>
        <end position="21"/>
    </location>
</feature>
<gene>
    <name evidence="2" type="ORF">M404DRAFT_1001808</name>
</gene>